<reference evidence="9 10" key="1">
    <citation type="submission" date="2016-10" db="EMBL/GenBank/DDBJ databases">
        <authorList>
            <person name="de Groot N.N."/>
        </authorList>
    </citation>
    <scope>NUCLEOTIDE SEQUENCE [LARGE SCALE GENOMIC DNA]</scope>
    <source>
        <strain evidence="9 10">NLAE-zl-G419</strain>
    </source>
</reference>
<dbReference type="RefSeq" id="WP_027638320.1">
    <property type="nucleotide sequence ID" value="NZ_CABMJC010000001.1"/>
</dbReference>
<comment type="function">
    <text evidence="7">Specifically methylates the N4 position of cytidine in position 1402 (C1402) of 16S rRNA.</text>
</comment>
<feature type="binding site" evidence="7">
    <location>
        <begin position="33"/>
        <end position="35"/>
    </location>
    <ligand>
        <name>S-adenosyl-L-methionine</name>
        <dbReference type="ChEBI" id="CHEBI:59789"/>
    </ligand>
</feature>
<keyword evidence="4 7" id="KW-0489">Methyltransferase</keyword>
<dbReference type="eggNOG" id="COG0275">
    <property type="taxonomic scope" value="Bacteria"/>
</dbReference>
<dbReference type="GO" id="GO:0070475">
    <property type="term" value="P:rRNA base methylation"/>
    <property type="evidence" value="ECO:0007669"/>
    <property type="project" value="UniProtKB-UniRule"/>
</dbReference>
<protein>
    <recommendedName>
        <fullName evidence="7">Ribosomal RNA small subunit methyltransferase H</fullName>
        <ecNumber evidence="7">2.1.1.199</ecNumber>
    </recommendedName>
    <alternativeName>
        <fullName evidence="7">16S rRNA m(4)C1402 methyltransferase</fullName>
    </alternativeName>
    <alternativeName>
        <fullName evidence="7">rRNA (cytosine-N(4)-)-methyltransferase RsmH</fullName>
    </alternativeName>
</protein>
<dbReference type="GO" id="GO:0005737">
    <property type="term" value="C:cytoplasm"/>
    <property type="evidence" value="ECO:0007669"/>
    <property type="project" value="UniProtKB-SubCell"/>
</dbReference>
<dbReference type="InterPro" id="IPR029063">
    <property type="entry name" value="SAM-dependent_MTases_sf"/>
</dbReference>
<dbReference type="PANTHER" id="PTHR11265:SF0">
    <property type="entry name" value="12S RRNA N4-METHYLCYTIDINE METHYLTRANSFERASE"/>
    <property type="match status" value="1"/>
</dbReference>
<dbReference type="NCBIfam" id="TIGR00006">
    <property type="entry name" value="16S rRNA (cytosine(1402)-N(4))-methyltransferase RsmH"/>
    <property type="match status" value="1"/>
</dbReference>
<dbReference type="PIRSF" id="PIRSF004486">
    <property type="entry name" value="MraW"/>
    <property type="match status" value="1"/>
</dbReference>
<keyword evidence="5 7" id="KW-0808">Transferase</keyword>
<feature type="binding site" evidence="7">
    <location>
        <position position="53"/>
    </location>
    <ligand>
        <name>S-adenosyl-L-methionine</name>
        <dbReference type="ChEBI" id="CHEBI:59789"/>
    </ligand>
</feature>
<dbReference type="Proteomes" id="UP000246114">
    <property type="component" value="Unassembled WGS sequence"/>
</dbReference>
<proteinExistence type="inferred from homology"/>
<evidence type="ECO:0000313" key="11">
    <source>
        <dbReference type="Proteomes" id="UP000246114"/>
    </source>
</evidence>
<feature type="binding site" evidence="7">
    <location>
        <position position="100"/>
    </location>
    <ligand>
        <name>S-adenosyl-L-methionine</name>
        <dbReference type="ChEBI" id="CHEBI:59789"/>
    </ligand>
</feature>
<dbReference type="InterPro" id="IPR002903">
    <property type="entry name" value="RsmH"/>
</dbReference>
<evidence type="ECO:0000313" key="10">
    <source>
        <dbReference type="Proteomes" id="UP000182135"/>
    </source>
</evidence>
<reference evidence="8 11" key="2">
    <citation type="submission" date="2018-03" db="EMBL/GenBank/DDBJ databases">
        <title>The uncultured portion of the human microbiome is neutrally assembled.</title>
        <authorList>
            <person name="Jeraldo P."/>
            <person name="Boardman L."/>
            <person name="White B.A."/>
            <person name="Nelson H."/>
            <person name="Goldenfeld N."/>
            <person name="Chia N."/>
        </authorList>
    </citation>
    <scope>NUCLEOTIDE SEQUENCE [LARGE SCALE GENOMIC DNA]</scope>
    <source>
        <strain evidence="8">CIM:MAG 903</strain>
    </source>
</reference>
<dbReference type="GeneID" id="90544854"/>
<keyword evidence="6 7" id="KW-0949">S-adenosyl-L-methionine</keyword>
<comment type="similarity">
    <text evidence="1 7">Belongs to the methyltransferase superfamily. RsmH family.</text>
</comment>
<dbReference type="FunFam" id="1.10.150.170:FF:000001">
    <property type="entry name" value="Ribosomal RNA small subunit methyltransferase H"/>
    <property type="match status" value="1"/>
</dbReference>
<accession>A0A1I2J504</accession>
<feature type="binding site" evidence="7">
    <location>
        <position position="107"/>
    </location>
    <ligand>
        <name>S-adenosyl-L-methionine</name>
        <dbReference type="ChEBI" id="CHEBI:59789"/>
    </ligand>
</feature>
<evidence type="ECO:0000313" key="9">
    <source>
        <dbReference type="EMBL" id="SFF49469.1"/>
    </source>
</evidence>
<dbReference type="EMBL" id="QAMZ01000045">
    <property type="protein sequence ID" value="PWL52761.1"/>
    <property type="molecule type" value="Genomic_DNA"/>
</dbReference>
<feature type="binding site" evidence="7">
    <location>
        <position position="79"/>
    </location>
    <ligand>
        <name>S-adenosyl-L-methionine</name>
        <dbReference type="ChEBI" id="CHEBI:59789"/>
    </ligand>
</feature>
<dbReference type="EMBL" id="FOOE01000001">
    <property type="protein sequence ID" value="SFF49469.1"/>
    <property type="molecule type" value="Genomic_DNA"/>
</dbReference>
<name>A0A1I2J504_9CLOT</name>
<dbReference type="Pfam" id="PF01795">
    <property type="entry name" value="Methyltransf_5"/>
    <property type="match status" value="1"/>
</dbReference>
<dbReference type="HAMAP" id="MF_01007">
    <property type="entry name" value="16SrRNA_methyltr_H"/>
    <property type="match status" value="1"/>
</dbReference>
<dbReference type="Gene3D" id="3.40.50.150">
    <property type="entry name" value="Vaccinia Virus protein VP39"/>
    <property type="match status" value="1"/>
</dbReference>
<evidence type="ECO:0000256" key="3">
    <source>
        <dbReference type="ARBA" id="ARBA00022552"/>
    </source>
</evidence>
<gene>
    <name evidence="7" type="primary">rsmH</name>
    <name evidence="8" type="ORF">DBY38_09675</name>
    <name evidence="9" type="ORF">SAMN04487885_101108</name>
</gene>
<sequence>MEFKHVSVLLEECMKGLNIKEDGIYVDCTMGGAGHSSEILKHLSSEGRLIGIDQDTEALKASKERLKDYENVTYVHNNFYNIYDILESLNIEKVDGILMDLGVSSYQLDNGERGFSYMKDAPLDMRMDRDNGLSAYEVVNTYSLDDLYRIIKDYGEERFAKRIAQFIVSRREDKAIETTFELVDVIKAAIPAKARREGPHPAKRTFQAIRIEVNSELAILNKAIEDSIEKLNEGGRLAIITFHSLEDRIVKTKFKELENPCTCPREFPICICGKKPKVKVITRKPIDPSDEELEINPRSRSAKLRVAEKICSK</sequence>
<comment type="subcellular location">
    <subcellularLocation>
        <location evidence="7">Cytoplasm</location>
    </subcellularLocation>
</comment>
<evidence type="ECO:0000256" key="1">
    <source>
        <dbReference type="ARBA" id="ARBA00010396"/>
    </source>
</evidence>
<dbReference type="Proteomes" id="UP000182135">
    <property type="component" value="Unassembled WGS sequence"/>
</dbReference>
<evidence type="ECO:0000256" key="6">
    <source>
        <dbReference type="ARBA" id="ARBA00022691"/>
    </source>
</evidence>
<evidence type="ECO:0000256" key="7">
    <source>
        <dbReference type="HAMAP-Rule" id="MF_01007"/>
    </source>
</evidence>
<dbReference type="InterPro" id="IPR023397">
    <property type="entry name" value="SAM-dep_MeTrfase_MraW_recog"/>
</dbReference>
<dbReference type="PANTHER" id="PTHR11265">
    <property type="entry name" value="S-ADENOSYL-METHYLTRANSFERASE MRAW"/>
    <property type="match status" value="1"/>
</dbReference>
<dbReference type="STRING" id="1529.SAMN04487885_101108"/>
<evidence type="ECO:0000256" key="5">
    <source>
        <dbReference type="ARBA" id="ARBA00022679"/>
    </source>
</evidence>
<evidence type="ECO:0000256" key="4">
    <source>
        <dbReference type="ARBA" id="ARBA00022603"/>
    </source>
</evidence>
<organism evidence="9 10">
    <name type="scientific">Clostridium cadaveris</name>
    <dbReference type="NCBI Taxonomy" id="1529"/>
    <lineage>
        <taxon>Bacteria</taxon>
        <taxon>Bacillati</taxon>
        <taxon>Bacillota</taxon>
        <taxon>Clostridia</taxon>
        <taxon>Eubacteriales</taxon>
        <taxon>Clostridiaceae</taxon>
        <taxon>Clostridium</taxon>
    </lineage>
</organism>
<dbReference type="Gene3D" id="1.10.150.170">
    <property type="entry name" value="Putative methyltransferase TM0872, insert domain"/>
    <property type="match status" value="1"/>
</dbReference>
<keyword evidence="3 7" id="KW-0698">rRNA processing</keyword>
<dbReference type="GO" id="GO:0071424">
    <property type="term" value="F:rRNA (cytosine-N4-)-methyltransferase activity"/>
    <property type="evidence" value="ECO:0007669"/>
    <property type="project" value="UniProtKB-UniRule"/>
</dbReference>
<dbReference type="AlphaFoldDB" id="A0A1I2J504"/>
<keyword evidence="2 7" id="KW-0963">Cytoplasm</keyword>
<keyword evidence="10" id="KW-1185">Reference proteome</keyword>
<dbReference type="OrthoDB" id="9806637at2"/>
<dbReference type="SUPFAM" id="SSF53335">
    <property type="entry name" value="S-adenosyl-L-methionine-dependent methyltransferases"/>
    <property type="match status" value="1"/>
</dbReference>
<comment type="catalytic activity">
    <reaction evidence="7">
        <text>cytidine(1402) in 16S rRNA + S-adenosyl-L-methionine = N(4)-methylcytidine(1402) in 16S rRNA + S-adenosyl-L-homocysteine + H(+)</text>
        <dbReference type="Rhea" id="RHEA:42928"/>
        <dbReference type="Rhea" id="RHEA-COMP:10286"/>
        <dbReference type="Rhea" id="RHEA-COMP:10287"/>
        <dbReference type="ChEBI" id="CHEBI:15378"/>
        <dbReference type="ChEBI" id="CHEBI:57856"/>
        <dbReference type="ChEBI" id="CHEBI:59789"/>
        <dbReference type="ChEBI" id="CHEBI:74506"/>
        <dbReference type="ChEBI" id="CHEBI:82748"/>
        <dbReference type="EC" id="2.1.1.199"/>
    </reaction>
</comment>
<dbReference type="SUPFAM" id="SSF81799">
    <property type="entry name" value="Putative methyltransferase TM0872, insert domain"/>
    <property type="match status" value="1"/>
</dbReference>
<evidence type="ECO:0000256" key="2">
    <source>
        <dbReference type="ARBA" id="ARBA00022490"/>
    </source>
</evidence>
<dbReference type="EC" id="2.1.1.199" evidence="7"/>
<evidence type="ECO:0000313" key="8">
    <source>
        <dbReference type="EMBL" id="PWL52761.1"/>
    </source>
</evidence>